<evidence type="ECO:0000256" key="3">
    <source>
        <dbReference type="ARBA" id="ARBA00023069"/>
    </source>
</evidence>
<keyword evidence="3" id="KW-0969">Cilium</keyword>
<protein>
    <submittedName>
        <fullName evidence="7">Uncharacterized protein</fullName>
    </submittedName>
</protein>
<accession>A0ABQ9JQ38</accession>
<evidence type="ECO:0000256" key="4">
    <source>
        <dbReference type="ARBA" id="ARBA00023212"/>
    </source>
</evidence>
<evidence type="ECO:0000256" key="6">
    <source>
        <dbReference type="SAM" id="MobiDB-lite"/>
    </source>
</evidence>
<dbReference type="Proteomes" id="UP001162164">
    <property type="component" value="Unassembled WGS sequence"/>
</dbReference>
<keyword evidence="2" id="KW-0963">Cytoplasm</keyword>
<evidence type="ECO:0000256" key="1">
    <source>
        <dbReference type="ARBA" id="ARBA00004430"/>
    </source>
</evidence>
<sequence>MSFWLHHTQYILPQGRTSWWNPNPMPELGEGGADEELGEGEEQEVAPKGGPEPETGPPLLTPLSEDAALEAVPAWSVRTTSKIIEDFAFAVVRSNLWPGAYCFSTQGKFFQNIYLGYGHKLIEQSFSPLPLPPIQQEYPIGPEIMEMTDPTGAEEEQWRIDHLPKPKPMPPAEAAAEGGEEAEEEEEEDE</sequence>
<proteinExistence type="predicted"/>
<evidence type="ECO:0000313" key="7">
    <source>
        <dbReference type="EMBL" id="KAJ8979718.1"/>
    </source>
</evidence>
<organism evidence="7 8">
    <name type="scientific">Molorchus minor</name>
    <dbReference type="NCBI Taxonomy" id="1323400"/>
    <lineage>
        <taxon>Eukaryota</taxon>
        <taxon>Metazoa</taxon>
        <taxon>Ecdysozoa</taxon>
        <taxon>Arthropoda</taxon>
        <taxon>Hexapoda</taxon>
        <taxon>Insecta</taxon>
        <taxon>Pterygota</taxon>
        <taxon>Neoptera</taxon>
        <taxon>Endopterygota</taxon>
        <taxon>Coleoptera</taxon>
        <taxon>Polyphaga</taxon>
        <taxon>Cucujiformia</taxon>
        <taxon>Chrysomeloidea</taxon>
        <taxon>Cerambycidae</taxon>
        <taxon>Lamiinae</taxon>
        <taxon>Monochamini</taxon>
        <taxon>Molorchus</taxon>
    </lineage>
</organism>
<feature type="region of interest" description="Disordered" evidence="6">
    <location>
        <begin position="21"/>
        <end position="58"/>
    </location>
</feature>
<keyword evidence="8" id="KW-1185">Reference proteome</keyword>
<keyword evidence="4" id="KW-0206">Cytoskeleton</keyword>
<feature type="compositionally biased region" description="Acidic residues" evidence="6">
    <location>
        <begin position="178"/>
        <end position="190"/>
    </location>
</feature>
<dbReference type="InterPro" id="IPR006802">
    <property type="entry name" value="Radial_spoke"/>
</dbReference>
<comment type="subcellular location">
    <subcellularLocation>
        <location evidence="1">Cytoplasm</location>
        <location evidence="1">Cytoskeleton</location>
        <location evidence="1">Cilium axoneme</location>
    </subcellularLocation>
</comment>
<feature type="region of interest" description="Disordered" evidence="6">
    <location>
        <begin position="150"/>
        <end position="190"/>
    </location>
</feature>
<dbReference type="Pfam" id="PF04712">
    <property type="entry name" value="Radial_spoke"/>
    <property type="match status" value="1"/>
</dbReference>
<feature type="compositionally biased region" description="Acidic residues" evidence="6">
    <location>
        <begin position="32"/>
        <end position="44"/>
    </location>
</feature>
<dbReference type="PANTHER" id="PTHR13159">
    <property type="entry name" value="RADIAL SPOKEHEAD-RELATED"/>
    <property type="match status" value="1"/>
</dbReference>
<comment type="caution">
    <text evidence="7">The sequence shown here is derived from an EMBL/GenBank/DDBJ whole genome shotgun (WGS) entry which is preliminary data.</text>
</comment>
<evidence type="ECO:0000256" key="2">
    <source>
        <dbReference type="ARBA" id="ARBA00022490"/>
    </source>
</evidence>
<dbReference type="PANTHER" id="PTHR13159:SF0">
    <property type="entry name" value="RADIAL SPOKE HEAD 6 HOMOLOG A"/>
    <property type="match status" value="1"/>
</dbReference>
<dbReference type="EMBL" id="JAPWTJ010000320">
    <property type="protein sequence ID" value="KAJ8979718.1"/>
    <property type="molecule type" value="Genomic_DNA"/>
</dbReference>
<evidence type="ECO:0000313" key="8">
    <source>
        <dbReference type="Proteomes" id="UP001162164"/>
    </source>
</evidence>
<evidence type="ECO:0000256" key="5">
    <source>
        <dbReference type="ARBA" id="ARBA00023273"/>
    </source>
</evidence>
<name>A0ABQ9JQ38_9CUCU</name>
<reference evidence="7" key="1">
    <citation type="journal article" date="2023" name="Insect Mol. Biol.">
        <title>Genome sequencing provides insights into the evolution of gene families encoding plant cell wall-degrading enzymes in longhorned beetles.</title>
        <authorList>
            <person name="Shin N.R."/>
            <person name="Okamura Y."/>
            <person name="Kirsch R."/>
            <person name="Pauchet Y."/>
        </authorList>
    </citation>
    <scope>NUCLEOTIDE SEQUENCE</scope>
    <source>
        <strain evidence="7">MMC_N1</strain>
    </source>
</reference>
<keyword evidence="5" id="KW-0966">Cell projection</keyword>
<gene>
    <name evidence="7" type="ORF">NQ317_015542</name>
</gene>